<evidence type="ECO:0000313" key="1">
    <source>
        <dbReference type="EMBL" id="KRY81004.1"/>
    </source>
</evidence>
<accession>A0A0V1F5E8</accession>
<name>A0A0V1F5E8_TRIPS</name>
<keyword evidence="2" id="KW-1185">Reference proteome</keyword>
<proteinExistence type="predicted"/>
<gene>
    <name evidence="1" type="ORF">T4D_5485</name>
</gene>
<evidence type="ECO:0000313" key="2">
    <source>
        <dbReference type="Proteomes" id="UP000054995"/>
    </source>
</evidence>
<protein>
    <submittedName>
        <fullName evidence="1">Uncharacterized protein</fullName>
    </submittedName>
</protein>
<dbReference type="EMBL" id="JYDT01000277">
    <property type="protein sequence ID" value="KRY81004.1"/>
    <property type="molecule type" value="Genomic_DNA"/>
</dbReference>
<reference evidence="1 2" key="1">
    <citation type="submission" date="2015-01" db="EMBL/GenBank/DDBJ databases">
        <title>Evolution of Trichinella species and genotypes.</title>
        <authorList>
            <person name="Korhonen P.K."/>
            <person name="Edoardo P."/>
            <person name="Giuseppe L.R."/>
            <person name="Gasser R.B."/>
        </authorList>
    </citation>
    <scope>NUCLEOTIDE SEQUENCE [LARGE SCALE GENOMIC DNA]</scope>
    <source>
        <strain evidence="1">ISS470</strain>
    </source>
</reference>
<comment type="caution">
    <text evidence="1">The sequence shown here is derived from an EMBL/GenBank/DDBJ whole genome shotgun (WGS) entry which is preliminary data.</text>
</comment>
<dbReference type="AlphaFoldDB" id="A0A0V1F5E8"/>
<dbReference type="Proteomes" id="UP000054995">
    <property type="component" value="Unassembled WGS sequence"/>
</dbReference>
<organism evidence="1 2">
    <name type="scientific">Trichinella pseudospiralis</name>
    <name type="common">Parasitic roundworm</name>
    <dbReference type="NCBI Taxonomy" id="6337"/>
    <lineage>
        <taxon>Eukaryota</taxon>
        <taxon>Metazoa</taxon>
        <taxon>Ecdysozoa</taxon>
        <taxon>Nematoda</taxon>
        <taxon>Enoplea</taxon>
        <taxon>Dorylaimia</taxon>
        <taxon>Trichinellida</taxon>
        <taxon>Trichinellidae</taxon>
        <taxon>Trichinella</taxon>
    </lineage>
</organism>
<sequence length="219" mass="23942">MISRSALVGGICGHIRALCLKESVQRYGDKPQRTNSLSEGGSVAERVCERSCQCRSEQGKIEEGRFLQTMCHCSGGGRCVNGRSVHLQKTAACLSDSVPDFGTECRTEEKRVTFTGGKLPLYLRNCKECSEGENSSGAERVKSHGQYWVGRDKIVRNLLEGTRYRGIEMRAKMARGKGALGIMIVESTLPFPNSALLVSENGTGYLKFLESCGEKAAHL</sequence>